<reference evidence="3" key="1">
    <citation type="journal article" date="2015" name="PLoS Genet.">
        <title>Genome Sequence and Transcriptome Analyses of Chrysochromulina tobin: Metabolic Tools for Enhanced Algal Fitness in the Prominent Order Prymnesiales (Haptophyceae).</title>
        <authorList>
            <person name="Hovde B.T."/>
            <person name="Deodato C.R."/>
            <person name="Hunsperger H.M."/>
            <person name="Ryken S.A."/>
            <person name="Yost W."/>
            <person name="Jha R.K."/>
            <person name="Patterson J."/>
            <person name="Monnat R.J. Jr."/>
            <person name="Barlow S.B."/>
            <person name="Starkenburg S.R."/>
            <person name="Cattolico R.A."/>
        </authorList>
    </citation>
    <scope>NUCLEOTIDE SEQUENCE</scope>
    <source>
        <strain evidence="3">CCMP291</strain>
    </source>
</reference>
<accession>A0A0M0JCS6</accession>
<organism evidence="2 3">
    <name type="scientific">Chrysochromulina tobinii</name>
    <dbReference type="NCBI Taxonomy" id="1460289"/>
    <lineage>
        <taxon>Eukaryota</taxon>
        <taxon>Haptista</taxon>
        <taxon>Haptophyta</taxon>
        <taxon>Prymnesiophyceae</taxon>
        <taxon>Prymnesiales</taxon>
        <taxon>Chrysochromulinaceae</taxon>
        <taxon>Chrysochromulina</taxon>
    </lineage>
</organism>
<sequence>MVAAVVTLAMMLASPPMRRASRDSPQASPEEASVAPWREDEDFRLAAAASRATEADEDARPSLAELEARLKAERRKSKLALRASIGRPRGSKQFETEEALAIRRELLTHPDILSVLELLWFCANTDDSDAIIDKAEYTVMHRKITLTLEASNVTPREEHMMVEIDWERDSEGKPGLDRDRFYWTWFELADMYTPSLEAEAYVNFLGNMLQYVVRMDAEGTPSWKLDREIIEMYFERKRAKGKDFGMDTTLPMREAEAEAEADEDMVEVLAPDGGAERKQYEHYKPPTDARAGPPIPTSFDGGSKTSGPRFSASTMPRFAPPPAAATQTPGPGAYLSQGTLVIRPGSPVESHTAAYAAVSMQFSEPRVGRATGGRYPWFSTRAAQRANGKMPHW</sequence>
<gene>
    <name evidence="2" type="ORF">Ctob_001914</name>
</gene>
<keyword evidence="3" id="KW-1185">Reference proteome</keyword>
<comment type="caution">
    <text evidence="2">The sequence shown here is derived from an EMBL/GenBank/DDBJ whole genome shotgun (WGS) entry which is preliminary data.</text>
</comment>
<dbReference type="OrthoDB" id="439792at2759"/>
<evidence type="ECO:0000256" key="1">
    <source>
        <dbReference type="SAM" id="MobiDB-lite"/>
    </source>
</evidence>
<dbReference type="EMBL" id="JWZX01003135">
    <property type="protein sequence ID" value="KOO24003.1"/>
    <property type="molecule type" value="Genomic_DNA"/>
</dbReference>
<evidence type="ECO:0000313" key="2">
    <source>
        <dbReference type="EMBL" id="KOO24003.1"/>
    </source>
</evidence>
<name>A0A0M0JCS6_9EUKA</name>
<dbReference type="Proteomes" id="UP000037460">
    <property type="component" value="Unassembled WGS sequence"/>
</dbReference>
<dbReference type="AlphaFoldDB" id="A0A0M0JCS6"/>
<evidence type="ECO:0000313" key="3">
    <source>
        <dbReference type="Proteomes" id="UP000037460"/>
    </source>
</evidence>
<proteinExistence type="predicted"/>
<feature type="region of interest" description="Disordered" evidence="1">
    <location>
        <begin position="16"/>
        <end position="39"/>
    </location>
</feature>
<feature type="region of interest" description="Disordered" evidence="1">
    <location>
        <begin position="284"/>
        <end position="311"/>
    </location>
</feature>
<protein>
    <submittedName>
        <fullName evidence="2">Uncharacterized protein</fullName>
    </submittedName>
</protein>